<protein>
    <recommendedName>
        <fullName evidence="5">Phage protein</fullName>
    </recommendedName>
</protein>
<reference evidence="3 4" key="1">
    <citation type="submission" date="2020-02" db="EMBL/GenBank/DDBJ databases">
        <title>Broccoli isolated Pseudomonas sp.</title>
        <authorList>
            <person name="Fujikawa T."/>
            <person name="Sawada H."/>
        </authorList>
    </citation>
    <scope>NUCLEOTIDE SEQUENCE [LARGE SCALE GENOMIC DNA]</scope>
    <source>
        <strain evidence="2 4">MAFF212427</strain>
        <strain evidence="1 3">MAFF212428</strain>
    </source>
</reference>
<evidence type="ECO:0000313" key="4">
    <source>
        <dbReference type="Proteomes" id="UP000482634"/>
    </source>
</evidence>
<gene>
    <name evidence="1" type="ORF">G3435_16275</name>
    <name evidence="2" type="ORF">G3436_04010</name>
</gene>
<accession>A0A6M0CZT3</accession>
<proteinExistence type="predicted"/>
<dbReference type="AlphaFoldDB" id="A0A6B3NS13"/>
<dbReference type="EMBL" id="JAAHBV010000347">
    <property type="protein sequence ID" value="NER61109.1"/>
    <property type="molecule type" value="Genomic_DNA"/>
</dbReference>
<organism evidence="2 4">
    <name type="scientific">Pseudomonas brassicae</name>
    <dbReference type="NCBI Taxonomy" id="2708063"/>
    <lineage>
        <taxon>Bacteria</taxon>
        <taxon>Pseudomonadati</taxon>
        <taxon>Pseudomonadota</taxon>
        <taxon>Gammaproteobacteria</taxon>
        <taxon>Pseudomonadales</taxon>
        <taxon>Pseudomonadaceae</taxon>
        <taxon>Pseudomonas</taxon>
    </lineage>
</organism>
<evidence type="ECO:0000313" key="3">
    <source>
        <dbReference type="Proteomes" id="UP000480410"/>
    </source>
</evidence>
<accession>A0A6B3NS13</accession>
<evidence type="ECO:0008006" key="5">
    <source>
        <dbReference type="Google" id="ProtNLM"/>
    </source>
</evidence>
<evidence type="ECO:0000313" key="1">
    <source>
        <dbReference type="EMBL" id="NER61109.1"/>
    </source>
</evidence>
<evidence type="ECO:0000313" key="2">
    <source>
        <dbReference type="EMBL" id="NER63208.1"/>
    </source>
</evidence>
<comment type="caution">
    <text evidence="2">The sequence shown here is derived from an EMBL/GenBank/DDBJ whole genome shotgun (WGS) entry which is preliminary data.</text>
</comment>
<name>A0A6B3NS13_9PSED</name>
<dbReference type="EMBL" id="JAAHBU010000042">
    <property type="protein sequence ID" value="NER63208.1"/>
    <property type="molecule type" value="Genomic_DNA"/>
</dbReference>
<dbReference type="Proteomes" id="UP000480410">
    <property type="component" value="Unassembled WGS sequence"/>
</dbReference>
<sequence length="173" mass="18751">MSELIRLSQAITTTLQASMPELATVQALTVAEQHTLLPALIHTFTALQPGADPGDGRTCILASFEARILVDAQHPQAPLQAATLAARLTQLLRQQFWCLDFVEASSNASARPLANTDAVSVAVEWRVQWQQPVYLGDLQWPWPDQPPGTLLFAFSPDTGPAHSAAYQAPEDLA</sequence>
<keyword evidence="4" id="KW-1185">Reference proteome</keyword>
<dbReference type="Proteomes" id="UP000482634">
    <property type="component" value="Unassembled WGS sequence"/>
</dbReference>